<dbReference type="InterPro" id="IPR046801">
    <property type="entry name" value="OpcA_G6PD_N"/>
</dbReference>
<name>A0A2P8E3J7_9ACTN</name>
<evidence type="ECO:0000259" key="2">
    <source>
        <dbReference type="Pfam" id="PF20171"/>
    </source>
</evidence>
<protein>
    <submittedName>
        <fullName evidence="3">Glucose-6-phosphate dehydrogenase assembly protein OpcA</fullName>
    </submittedName>
</protein>
<comment type="caution">
    <text evidence="3">The sequence shown here is derived from an EMBL/GenBank/DDBJ whole genome shotgun (WGS) entry which is preliminary data.</text>
</comment>
<keyword evidence="4" id="KW-1185">Reference proteome</keyword>
<dbReference type="InterPro" id="IPR004555">
    <property type="entry name" value="G6PDH_assembly_OpcA"/>
</dbReference>
<proteinExistence type="predicted"/>
<dbReference type="EMBL" id="PYGE01000006">
    <property type="protein sequence ID" value="PSL04043.1"/>
    <property type="molecule type" value="Genomic_DNA"/>
</dbReference>
<gene>
    <name evidence="3" type="ORF">CLV30_10645</name>
</gene>
<dbReference type="Proteomes" id="UP000243528">
    <property type="component" value="Unassembled WGS sequence"/>
</dbReference>
<dbReference type="PANTHER" id="PTHR38658:SF1">
    <property type="entry name" value="OXPP CYCLE PROTEIN OPCA-RELATED"/>
    <property type="match status" value="1"/>
</dbReference>
<organism evidence="3 4">
    <name type="scientific">Haloactinopolyspora alba</name>
    <dbReference type="NCBI Taxonomy" id="648780"/>
    <lineage>
        <taxon>Bacteria</taxon>
        <taxon>Bacillati</taxon>
        <taxon>Actinomycetota</taxon>
        <taxon>Actinomycetes</taxon>
        <taxon>Jiangellales</taxon>
        <taxon>Jiangellaceae</taxon>
        <taxon>Haloactinopolyspora</taxon>
    </lineage>
</organism>
<dbReference type="Pfam" id="PF20171">
    <property type="entry name" value="OpcA_G6PD_C"/>
    <property type="match status" value="1"/>
</dbReference>
<dbReference type="PANTHER" id="PTHR38658">
    <property type="entry name" value="OXPP CYCLE PROTEIN OPCA-RELATED"/>
    <property type="match status" value="1"/>
</dbReference>
<evidence type="ECO:0000259" key="1">
    <source>
        <dbReference type="Pfam" id="PF10128"/>
    </source>
</evidence>
<dbReference type="InterPro" id="IPR046802">
    <property type="entry name" value="OpcA_G6PD_C"/>
</dbReference>
<sequence length="318" mass="33968">MIIDIPSTSASDVAKRMVELREKHGAVALGRVLTLVLVVDEDDAEDAIASANHASHEHPCRIIAVIRGTSRGSTRMDAQIRVGGDAGASEVVALRTFGPLTAHPVSVVVPLLLPDNPVVVWWPTEAPAVPADDPVGQLAQRRITDAAACKRPIAALHDRVSGYQPGDTDLAWTRLTLWRALLAAALDQPPYESVRSARVVGGADNASADLLAGWLALTLDCPVTRTKATGVDGLLSVRLDRESGPIAIERPDEELAVLTAPGRADRRVALPRRTAGECLAEELRRLDPDDIYGEVLVQGLSRQEETGKTTRTKAKAGR</sequence>
<evidence type="ECO:0000313" key="4">
    <source>
        <dbReference type="Proteomes" id="UP000243528"/>
    </source>
</evidence>
<dbReference type="RefSeq" id="WP_106537076.1">
    <property type="nucleotide sequence ID" value="NZ_ML142900.1"/>
</dbReference>
<reference evidence="3 4" key="1">
    <citation type="submission" date="2018-03" db="EMBL/GenBank/DDBJ databases">
        <title>Genomic Encyclopedia of Archaeal and Bacterial Type Strains, Phase II (KMG-II): from individual species to whole genera.</title>
        <authorList>
            <person name="Goeker M."/>
        </authorList>
    </citation>
    <scope>NUCLEOTIDE SEQUENCE [LARGE SCALE GENOMIC DNA]</scope>
    <source>
        <strain evidence="3 4">DSM 45211</strain>
    </source>
</reference>
<accession>A0A2P8E3J7</accession>
<feature type="domain" description="Glucose-6-phosphate dehydrogenase assembly protein OpcA N-terminal" evidence="1">
    <location>
        <begin position="51"/>
        <end position="159"/>
    </location>
</feature>
<feature type="domain" description="Glucose-6-phosphate dehydrogenase assembly protein OpcA C-terminal" evidence="2">
    <location>
        <begin position="165"/>
        <end position="296"/>
    </location>
</feature>
<dbReference type="OrthoDB" id="128564at2"/>
<dbReference type="Pfam" id="PF10128">
    <property type="entry name" value="OpcA_G6PD_assem"/>
    <property type="match status" value="1"/>
</dbReference>
<dbReference type="AlphaFoldDB" id="A0A2P8E3J7"/>
<evidence type="ECO:0000313" key="3">
    <source>
        <dbReference type="EMBL" id="PSL04043.1"/>
    </source>
</evidence>
<dbReference type="NCBIfam" id="TIGR00534">
    <property type="entry name" value="OpcA"/>
    <property type="match status" value="1"/>
</dbReference>